<dbReference type="AlphaFoldDB" id="A0A6L7HWZ8"/>
<evidence type="ECO:0000256" key="1">
    <source>
        <dbReference type="SAM" id="SignalP"/>
    </source>
</evidence>
<name>A0A6L7HWZ8_9GAMM</name>
<keyword evidence="1" id="KW-0732">Signal</keyword>
<dbReference type="PROSITE" id="PS51257">
    <property type="entry name" value="PROKAR_LIPOPROTEIN"/>
    <property type="match status" value="1"/>
</dbReference>
<proteinExistence type="predicted"/>
<dbReference type="EMBL" id="WRPA01000004">
    <property type="protein sequence ID" value="MXR68194.1"/>
    <property type="molecule type" value="Genomic_DNA"/>
</dbReference>
<evidence type="ECO:0000313" key="2">
    <source>
        <dbReference type="EMBL" id="MXR68194.1"/>
    </source>
</evidence>
<comment type="caution">
    <text evidence="2">The sequence shown here is derived from an EMBL/GenBank/DDBJ whole genome shotgun (WGS) entry which is preliminary data.</text>
</comment>
<feature type="chain" id="PRO_5026859455" description="Pilus assembly protein PilP" evidence="1">
    <location>
        <begin position="24"/>
        <end position="133"/>
    </location>
</feature>
<dbReference type="Proteomes" id="UP000474778">
    <property type="component" value="Unassembled WGS sequence"/>
</dbReference>
<evidence type="ECO:0000313" key="3">
    <source>
        <dbReference type="Proteomes" id="UP000474778"/>
    </source>
</evidence>
<gene>
    <name evidence="2" type="ORF">GNT65_05835</name>
</gene>
<feature type="signal peptide" evidence="1">
    <location>
        <begin position="1"/>
        <end position="23"/>
    </location>
</feature>
<sequence length="133" mass="14577">MKRLIRIILGVMPLTLLGCSLQAQDAALPDPVQAPVPAIISEPSAESLAELEAAIAKLLQMDKVTLAADAFTQNSRLALERHPHRDPNNQLLMGRSFELPQIVQLWISGDECFVADTEEHRSAPLTVTRCTPE</sequence>
<reference evidence="2 3" key="1">
    <citation type="submission" date="2019-12" db="EMBL/GenBank/DDBJ databases">
        <title>Shewanella insulae sp. nov., isolated from a tidal flat.</title>
        <authorList>
            <person name="Yoon J.-H."/>
        </authorList>
    </citation>
    <scope>NUCLEOTIDE SEQUENCE [LARGE SCALE GENOMIC DNA]</scope>
    <source>
        <strain evidence="2 3">JBTF-M18</strain>
    </source>
</reference>
<organism evidence="2 3">
    <name type="scientific">Shewanella insulae</name>
    <dbReference type="NCBI Taxonomy" id="2681496"/>
    <lineage>
        <taxon>Bacteria</taxon>
        <taxon>Pseudomonadati</taxon>
        <taxon>Pseudomonadota</taxon>
        <taxon>Gammaproteobacteria</taxon>
        <taxon>Alteromonadales</taxon>
        <taxon>Shewanellaceae</taxon>
        <taxon>Shewanella</taxon>
    </lineage>
</organism>
<keyword evidence="3" id="KW-1185">Reference proteome</keyword>
<dbReference type="RefSeq" id="WP_160794309.1">
    <property type="nucleotide sequence ID" value="NZ_WRPA01000004.1"/>
</dbReference>
<evidence type="ECO:0008006" key="4">
    <source>
        <dbReference type="Google" id="ProtNLM"/>
    </source>
</evidence>
<protein>
    <recommendedName>
        <fullName evidence="4">Pilus assembly protein PilP</fullName>
    </recommendedName>
</protein>
<accession>A0A6L7HWZ8</accession>